<sequence length="440" mass="51000">MLSIPLQMTYFKKPPQIYGHGAANVTSPSLSISAKSLNGSVVKLKTKLKFQNRANAFYSKHVPTTIPGDPEKMTYFKYNLKNTNDATILYVKPDILDVADYNTFLELFASKNFDLYDIYAHSQTHPTTTNYEYKEELSVRNWEHPYGFKIFIKPGTLEGGNTFVALKPQQSKYANINGFLAIGFCPFKRYFTRLYYKNFQPFNEYPFHDNPKYFVFDVVNGMKQAKHGYQMGARYFNKNILCSSCIFTLMKCIQSNEIFNLWTKQTYVFYTFKFLIFGKQNMSFLIVSTLSDVNETVCLCSVAGLSTTFATTFYVPPNTIDFSKVFSKFDASNASVYGTVIALIVLYIVCLIWARRQDKKDIIRPLDLAGFLLNSILNWLYIVFLSKTFVSQQVVDDFNVHSFDFFKKIIYFLLILFILFSKYKYILSSTFCFGFFLCHF</sequence>
<accession>A0ABQ9FL40</accession>
<protein>
    <submittedName>
        <fullName evidence="2">Uncharacterized protein</fullName>
    </submittedName>
</protein>
<keyword evidence="1" id="KW-0472">Membrane</keyword>
<dbReference type="PANTHER" id="PTHR10877">
    <property type="entry name" value="POLYCYSTIN FAMILY MEMBER"/>
    <property type="match status" value="1"/>
</dbReference>
<dbReference type="PANTHER" id="PTHR10877:SF194">
    <property type="entry name" value="LOCATION OF VULVA DEFECTIVE 1"/>
    <property type="match status" value="1"/>
</dbReference>
<evidence type="ECO:0000313" key="3">
    <source>
        <dbReference type="Proteomes" id="UP001217089"/>
    </source>
</evidence>
<evidence type="ECO:0000313" key="2">
    <source>
        <dbReference type="EMBL" id="KAJ8317993.1"/>
    </source>
</evidence>
<feature type="transmembrane region" description="Helical" evidence="1">
    <location>
        <begin position="334"/>
        <end position="354"/>
    </location>
</feature>
<dbReference type="InterPro" id="IPR051223">
    <property type="entry name" value="Polycystin"/>
</dbReference>
<reference evidence="2 3" key="1">
    <citation type="submission" date="2022-12" db="EMBL/GenBank/DDBJ databases">
        <title>Chromosome-level genome of Tegillarca granosa.</title>
        <authorList>
            <person name="Kim J."/>
        </authorList>
    </citation>
    <scope>NUCLEOTIDE SEQUENCE [LARGE SCALE GENOMIC DNA]</scope>
    <source>
        <strain evidence="2">Teg-2019</strain>
        <tissue evidence="2">Adductor muscle</tissue>
    </source>
</reference>
<dbReference type="EMBL" id="JARBDR010000214">
    <property type="protein sequence ID" value="KAJ8317993.1"/>
    <property type="molecule type" value="Genomic_DNA"/>
</dbReference>
<keyword evidence="1" id="KW-1133">Transmembrane helix</keyword>
<dbReference type="Proteomes" id="UP001217089">
    <property type="component" value="Unassembled WGS sequence"/>
</dbReference>
<organism evidence="2 3">
    <name type="scientific">Tegillarca granosa</name>
    <name type="common">Malaysian cockle</name>
    <name type="synonym">Anadara granosa</name>
    <dbReference type="NCBI Taxonomy" id="220873"/>
    <lineage>
        <taxon>Eukaryota</taxon>
        <taxon>Metazoa</taxon>
        <taxon>Spiralia</taxon>
        <taxon>Lophotrochozoa</taxon>
        <taxon>Mollusca</taxon>
        <taxon>Bivalvia</taxon>
        <taxon>Autobranchia</taxon>
        <taxon>Pteriomorphia</taxon>
        <taxon>Arcoida</taxon>
        <taxon>Arcoidea</taxon>
        <taxon>Arcidae</taxon>
        <taxon>Tegillarca</taxon>
    </lineage>
</organism>
<keyword evidence="1" id="KW-0812">Transmembrane</keyword>
<feature type="transmembrane region" description="Helical" evidence="1">
    <location>
        <begin position="409"/>
        <end position="438"/>
    </location>
</feature>
<comment type="caution">
    <text evidence="2">The sequence shown here is derived from an EMBL/GenBank/DDBJ whole genome shotgun (WGS) entry which is preliminary data.</text>
</comment>
<keyword evidence="3" id="KW-1185">Reference proteome</keyword>
<feature type="transmembrane region" description="Helical" evidence="1">
    <location>
        <begin position="366"/>
        <end position="389"/>
    </location>
</feature>
<proteinExistence type="predicted"/>
<name>A0ABQ9FL40_TEGGR</name>
<gene>
    <name evidence="2" type="ORF">KUTeg_003084</name>
</gene>
<evidence type="ECO:0000256" key="1">
    <source>
        <dbReference type="SAM" id="Phobius"/>
    </source>
</evidence>